<reference evidence="2" key="2">
    <citation type="submission" date="2020-05" db="UniProtKB">
        <authorList>
            <consortium name="EnsemblMetazoa"/>
        </authorList>
    </citation>
    <scope>IDENTIFICATION</scope>
    <source>
        <strain evidence="2">IAEA</strain>
    </source>
</reference>
<evidence type="ECO:0000256" key="1">
    <source>
        <dbReference type="SAM" id="MobiDB-lite"/>
    </source>
</evidence>
<feature type="compositionally biased region" description="Polar residues" evidence="1">
    <location>
        <begin position="97"/>
        <end position="108"/>
    </location>
</feature>
<reference evidence="3" key="1">
    <citation type="submission" date="2014-03" db="EMBL/GenBank/DDBJ databases">
        <authorList>
            <person name="Aksoy S."/>
            <person name="Warren W."/>
            <person name="Wilson R.K."/>
        </authorList>
    </citation>
    <scope>NUCLEOTIDE SEQUENCE [LARGE SCALE GENOMIC DNA]</scope>
    <source>
        <strain evidence="3">IAEA</strain>
    </source>
</reference>
<dbReference type="Proteomes" id="UP000092445">
    <property type="component" value="Unassembled WGS sequence"/>
</dbReference>
<name>A0A1A9ZW74_GLOPL</name>
<evidence type="ECO:0000313" key="3">
    <source>
        <dbReference type="Proteomes" id="UP000092445"/>
    </source>
</evidence>
<dbReference type="AlphaFoldDB" id="A0A1A9ZW74"/>
<dbReference type="EnsemblMetazoa" id="GPAI026976-RA">
    <property type="protein sequence ID" value="GPAI026976-PA"/>
    <property type="gene ID" value="GPAI026976"/>
</dbReference>
<feature type="region of interest" description="Disordered" evidence="1">
    <location>
        <begin position="55"/>
        <end position="108"/>
    </location>
</feature>
<evidence type="ECO:0000313" key="2">
    <source>
        <dbReference type="EnsemblMetazoa" id="GPAI026976-PA"/>
    </source>
</evidence>
<sequence>MQMEMQFEFNLMTNTRTMTRQRFSEQVLSVATDFGIGHVLRAIVIRKAVLSYTGDIVDDEDEDDDSYDGEEEEDDEESGDEKKHISSGGSKRKLSPNECQQHELQSVK</sequence>
<keyword evidence="3" id="KW-1185">Reference proteome</keyword>
<dbReference type="STRING" id="7398.A0A1A9ZW74"/>
<organism evidence="2 3">
    <name type="scientific">Glossina pallidipes</name>
    <name type="common">Tsetse fly</name>
    <dbReference type="NCBI Taxonomy" id="7398"/>
    <lineage>
        <taxon>Eukaryota</taxon>
        <taxon>Metazoa</taxon>
        <taxon>Ecdysozoa</taxon>
        <taxon>Arthropoda</taxon>
        <taxon>Hexapoda</taxon>
        <taxon>Insecta</taxon>
        <taxon>Pterygota</taxon>
        <taxon>Neoptera</taxon>
        <taxon>Endopterygota</taxon>
        <taxon>Diptera</taxon>
        <taxon>Brachycera</taxon>
        <taxon>Muscomorpha</taxon>
        <taxon>Hippoboscoidea</taxon>
        <taxon>Glossinidae</taxon>
        <taxon>Glossina</taxon>
    </lineage>
</organism>
<feature type="compositionally biased region" description="Acidic residues" evidence="1">
    <location>
        <begin position="56"/>
        <end position="79"/>
    </location>
</feature>
<proteinExistence type="predicted"/>
<protein>
    <submittedName>
        <fullName evidence="2">Uncharacterized protein</fullName>
    </submittedName>
</protein>
<accession>A0A1A9ZW74</accession>
<dbReference type="VEuPathDB" id="VectorBase:GPAI026976"/>